<sequence length="95" mass="10830">MLSLLENDFPHIVKRLHGCWGDPESFDLMFADLMLDRRGGRAGWPFDAWQDLVFLQEIHDLAYGVAKSRVLNAASGGARQEQDDCPADYNWIYGE</sequence>
<name>A0A4R3N012_9GAMM</name>
<keyword evidence="2" id="KW-1185">Reference proteome</keyword>
<dbReference type="RefSeq" id="WP_132976721.1">
    <property type="nucleotide sequence ID" value="NZ_SMAO01000003.1"/>
</dbReference>
<organism evidence="1 2">
    <name type="scientific">Thiobaca trueperi</name>
    <dbReference type="NCBI Taxonomy" id="127458"/>
    <lineage>
        <taxon>Bacteria</taxon>
        <taxon>Pseudomonadati</taxon>
        <taxon>Pseudomonadota</taxon>
        <taxon>Gammaproteobacteria</taxon>
        <taxon>Chromatiales</taxon>
        <taxon>Chromatiaceae</taxon>
        <taxon>Thiobaca</taxon>
    </lineage>
</organism>
<gene>
    <name evidence="1" type="ORF">EDC35_103439</name>
</gene>
<protein>
    <submittedName>
        <fullName evidence="1">Uncharacterized protein</fullName>
    </submittedName>
</protein>
<proteinExistence type="predicted"/>
<evidence type="ECO:0000313" key="1">
    <source>
        <dbReference type="EMBL" id="TCT22340.1"/>
    </source>
</evidence>
<dbReference type="OrthoDB" id="8905216at2"/>
<reference evidence="1 2" key="1">
    <citation type="submission" date="2019-03" db="EMBL/GenBank/DDBJ databases">
        <title>Genomic Encyclopedia of Type Strains, Phase IV (KMG-IV): sequencing the most valuable type-strain genomes for metagenomic binning, comparative biology and taxonomic classification.</title>
        <authorList>
            <person name="Goeker M."/>
        </authorList>
    </citation>
    <scope>NUCLEOTIDE SEQUENCE [LARGE SCALE GENOMIC DNA]</scope>
    <source>
        <strain evidence="1 2">DSM 13587</strain>
    </source>
</reference>
<evidence type="ECO:0000313" key="2">
    <source>
        <dbReference type="Proteomes" id="UP000295717"/>
    </source>
</evidence>
<dbReference type="Proteomes" id="UP000295717">
    <property type="component" value="Unassembled WGS sequence"/>
</dbReference>
<comment type="caution">
    <text evidence="1">The sequence shown here is derived from an EMBL/GenBank/DDBJ whole genome shotgun (WGS) entry which is preliminary data.</text>
</comment>
<dbReference type="EMBL" id="SMAO01000003">
    <property type="protein sequence ID" value="TCT22340.1"/>
    <property type="molecule type" value="Genomic_DNA"/>
</dbReference>
<dbReference type="AlphaFoldDB" id="A0A4R3N012"/>
<accession>A0A4R3N012</accession>